<dbReference type="GO" id="GO:0046983">
    <property type="term" value="F:protein dimerization activity"/>
    <property type="evidence" value="ECO:0007669"/>
    <property type="project" value="InterPro"/>
</dbReference>
<dbReference type="Pfam" id="PF05699">
    <property type="entry name" value="Dimer_Tnp_hAT"/>
    <property type="match status" value="1"/>
</dbReference>
<evidence type="ECO:0000313" key="2">
    <source>
        <dbReference type="EMBL" id="KAE9382391.1"/>
    </source>
</evidence>
<evidence type="ECO:0000259" key="1">
    <source>
        <dbReference type="Pfam" id="PF05699"/>
    </source>
</evidence>
<accession>A0A6A4GA87</accession>
<evidence type="ECO:0000313" key="3">
    <source>
        <dbReference type="Proteomes" id="UP000799118"/>
    </source>
</evidence>
<organism evidence="2 3">
    <name type="scientific">Gymnopus androsaceus JB14</name>
    <dbReference type="NCBI Taxonomy" id="1447944"/>
    <lineage>
        <taxon>Eukaryota</taxon>
        <taxon>Fungi</taxon>
        <taxon>Dikarya</taxon>
        <taxon>Basidiomycota</taxon>
        <taxon>Agaricomycotina</taxon>
        <taxon>Agaricomycetes</taxon>
        <taxon>Agaricomycetidae</taxon>
        <taxon>Agaricales</taxon>
        <taxon>Marasmiineae</taxon>
        <taxon>Omphalotaceae</taxon>
        <taxon>Gymnopus</taxon>
    </lineage>
</organism>
<dbReference type="InterPro" id="IPR008906">
    <property type="entry name" value="HATC_C_dom"/>
</dbReference>
<proteinExistence type="predicted"/>
<dbReference type="OrthoDB" id="3264316at2759"/>
<dbReference type="InterPro" id="IPR012337">
    <property type="entry name" value="RNaseH-like_sf"/>
</dbReference>
<dbReference type="AlphaFoldDB" id="A0A6A4GA87"/>
<feature type="domain" description="HAT C-terminal dimerisation" evidence="1">
    <location>
        <begin position="3"/>
        <end position="54"/>
    </location>
</feature>
<name>A0A6A4GA87_9AGAR</name>
<reference evidence="2" key="1">
    <citation type="journal article" date="2019" name="Environ. Microbiol.">
        <title>Fungal ecological strategies reflected in gene transcription - a case study of two litter decomposers.</title>
        <authorList>
            <person name="Barbi F."/>
            <person name="Kohler A."/>
            <person name="Barry K."/>
            <person name="Baskaran P."/>
            <person name="Daum C."/>
            <person name="Fauchery L."/>
            <person name="Ihrmark K."/>
            <person name="Kuo A."/>
            <person name="LaButti K."/>
            <person name="Lipzen A."/>
            <person name="Morin E."/>
            <person name="Grigoriev I.V."/>
            <person name="Henrissat B."/>
            <person name="Lindahl B."/>
            <person name="Martin F."/>
        </authorList>
    </citation>
    <scope>NUCLEOTIDE SEQUENCE</scope>
    <source>
        <strain evidence="2">JB14</strain>
    </source>
</reference>
<feature type="non-terminal residue" evidence="2">
    <location>
        <position position="1"/>
    </location>
</feature>
<protein>
    <recommendedName>
        <fullName evidence="1">HAT C-terminal dimerisation domain-containing protein</fullName>
    </recommendedName>
</protein>
<gene>
    <name evidence="2" type="ORF">BT96DRAFT_845560</name>
</gene>
<dbReference type="EMBL" id="ML771632">
    <property type="protein sequence ID" value="KAE9382391.1"/>
    <property type="molecule type" value="Genomic_DNA"/>
</dbReference>
<dbReference type="SUPFAM" id="SSF53098">
    <property type="entry name" value="Ribonuclease H-like"/>
    <property type="match status" value="1"/>
</dbReference>
<dbReference type="Proteomes" id="UP000799118">
    <property type="component" value="Unassembled WGS sequence"/>
</dbReference>
<sequence length="76" mass="8450">FSIIFRIAQDLLAIPGVSVSVEWLFLKSWHLCADLQPSMKAETMTAAIQAKLWLKDGLFDFNVVKAVIGILCIAEN</sequence>
<keyword evidence="3" id="KW-1185">Reference proteome</keyword>